<dbReference type="InterPro" id="IPR011035">
    <property type="entry name" value="Ribosomal_bL25/Gln-tRNA_synth"/>
</dbReference>
<proteinExistence type="inferred from homology"/>
<evidence type="ECO:0000256" key="10">
    <source>
        <dbReference type="HAMAP-Rule" id="MF_02076"/>
    </source>
</evidence>
<evidence type="ECO:0000256" key="4">
    <source>
        <dbReference type="ARBA" id="ARBA00022598"/>
    </source>
</evidence>
<evidence type="ECO:0000256" key="8">
    <source>
        <dbReference type="ARBA" id="ARBA00023146"/>
    </source>
</evidence>
<dbReference type="EMBL" id="JARFPL010000005">
    <property type="protein sequence ID" value="MDF0592418.1"/>
    <property type="molecule type" value="Genomic_DNA"/>
</dbReference>
<dbReference type="PRINTS" id="PR00987">
    <property type="entry name" value="TRNASYNTHGLU"/>
</dbReference>
<comment type="catalytic activity">
    <reaction evidence="9 10">
        <text>tRNA(Glu) + L-glutamate + ATP = L-glutamyl-tRNA(Glu) + AMP + diphosphate</text>
        <dbReference type="Rhea" id="RHEA:23540"/>
        <dbReference type="Rhea" id="RHEA-COMP:9663"/>
        <dbReference type="Rhea" id="RHEA-COMP:9680"/>
        <dbReference type="ChEBI" id="CHEBI:29985"/>
        <dbReference type="ChEBI" id="CHEBI:30616"/>
        <dbReference type="ChEBI" id="CHEBI:33019"/>
        <dbReference type="ChEBI" id="CHEBI:78442"/>
        <dbReference type="ChEBI" id="CHEBI:78520"/>
        <dbReference type="ChEBI" id="CHEBI:456215"/>
        <dbReference type="EC" id="6.1.1.17"/>
    </reaction>
</comment>
<gene>
    <name evidence="10" type="primary">gltX</name>
    <name evidence="13" type="ORF">P0O24_02330</name>
</gene>
<dbReference type="PANTHER" id="PTHR43097:SF5">
    <property type="entry name" value="GLUTAMATE--TRNA LIGASE"/>
    <property type="match status" value="1"/>
</dbReference>
<dbReference type="InterPro" id="IPR014729">
    <property type="entry name" value="Rossmann-like_a/b/a_fold"/>
</dbReference>
<feature type="domain" description="Glutamyl/glutaminyl-tRNA synthetase class Ib anti-codon binding" evidence="12">
    <location>
        <begin position="410"/>
        <end position="482"/>
    </location>
</feature>
<dbReference type="InterPro" id="IPR020056">
    <property type="entry name" value="Rbsml_bL25/Gln-tRNA_synth_N"/>
</dbReference>
<evidence type="ECO:0000256" key="7">
    <source>
        <dbReference type="ARBA" id="ARBA00022917"/>
    </source>
</evidence>
<dbReference type="SUPFAM" id="SSF52374">
    <property type="entry name" value="Nucleotidylyl transferase"/>
    <property type="match status" value="1"/>
</dbReference>
<keyword evidence="4 10" id="KW-0436">Ligase</keyword>
<dbReference type="NCBIfam" id="NF003169">
    <property type="entry name" value="PRK04156.1"/>
    <property type="match status" value="1"/>
</dbReference>
<dbReference type="SUPFAM" id="SSF50715">
    <property type="entry name" value="Ribosomal protein L25-like"/>
    <property type="match status" value="1"/>
</dbReference>
<keyword evidence="7 10" id="KW-0648">Protein biosynthesis</keyword>
<dbReference type="Proteomes" id="UP001215956">
    <property type="component" value="Unassembled WGS sequence"/>
</dbReference>
<evidence type="ECO:0000256" key="3">
    <source>
        <dbReference type="ARBA" id="ARBA00022490"/>
    </source>
</evidence>
<dbReference type="Gene3D" id="2.40.240.100">
    <property type="match status" value="1"/>
</dbReference>
<dbReference type="InterPro" id="IPR004526">
    <property type="entry name" value="Glu-tRNA-synth_arc/euk"/>
</dbReference>
<dbReference type="NCBIfam" id="TIGR00463">
    <property type="entry name" value="gltX_arch"/>
    <property type="match status" value="1"/>
</dbReference>
<dbReference type="InterPro" id="IPR020059">
    <property type="entry name" value="Glu/Gln-tRNA-synth_Ib_codon-bd"/>
</dbReference>
<evidence type="ECO:0000259" key="11">
    <source>
        <dbReference type="Pfam" id="PF00749"/>
    </source>
</evidence>
<evidence type="ECO:0000313" key="14">
    <source>
        <dbReference type="Proteomes" id="UP001215956"/>
    </source>
</evidence>
<dbReference type="GO" id="GO:0004818">
    <property type="term" value="F:glutamate-tRNA ligase activity"/>
    <property type="evidence" value="ECO:0007669"/>
    <property type="project" value="UniProtKB-EC"/>
</dbReference>
<dbReference type="Pfam" id="PF03950">
    <property type="entry name" value="tRNA-synt_1c_C"/>
    <property type="match status" value="1"/>
</dbReference>
<keyword evidence="5 10" id="KW-0547">Nucleotide-binding</keyword>
<evidence type="ECO:0000259" key="12">
    <source>
        <dbReference type="Pfam" id="PF03950"/>
    </source>
</evidence>
<dbReference type="InterPro" id="IPR050132">
    <property type="entry name" value="Gln/Glu-tRNA_Ligase"/>
</dbReference>
<comment type="subcellular location">
    <subcellularLocation>
        <location evidence="1 10">Cytoplasm</location>
    </subcellularLocation>
</comment>
<sequence>MADDIREIIEKYALQNAVKYRAAPQAGAVMGKLMGERPDLRGRAKEVSPIVASVLSEVAGGGPEEWEKRLIEIAPELLAELGSKKEPDKGLAALSGAEGGVVMRFAPNPNGPPTVGSARGIIINSEYVRRYGGRFLLRFDDTDPVNKRPMPEAYGWYIEDCRWLGAVPDEVIIASDRLPEYYEVAKELIERGGAYVCRCDQASFKALKDGAKPCPHRDQSPEENMALWGEMMSGGLGPGDAVLRIKTDILHKDPALRDWAAFRIVTADHPRVGDRYRVWPLLDFESAVEDHLLGVTHILRGKDLMDSERRQRYLYDHMGWSYPKTIHWGRIKIHQFGSFSTSALRRALEAGEYSGWDDARMPTVRALRRRGIRPEALRKFMVELGVGETDISISMDSIFAENRKIVDPDAKRRFFVKDPVEMEIDGNVPAVANAPFHPTLDLGLREIPAGPKLLVSADDLTDLKAGASLRLKDLCNLEIVATDPLRGRVIGTDPHQAKEMKLRIIHWAPPDGVPVRVMRPDGVDSGIGEVGIKEDLDRVVQFERYGFVRIDSVSEDEVVAYFAHR</sequence>
<comment type="similarity">
    <text evidence="2 10">Belongs to the class-I aminoacyl-tRNA synthetase family. Glutamate--tRNA ligase type 2 subfamily.</text>
</comment>
<evidence type="ECO:0000256" key="6">
    <source>
        <dbReference type="ARBA" id="ARBA00022840"/>
    </source>
</evidence>
<dbReference type="Pfam" id="PF00749">
    <property type="entry name" value="tRNA-synt_1c"/>
    <property type="match status" value="1"/>
</dbReference>
<dbReference type="CDD" id="cd09287">
    <property type="entry name" value="GluRS_non_core"/>
    <property type="match status" value="1"/>
</dbReference>
<evidence type="ECO:0000256" key="5">
    <source>
        <dbReference type="ARBA" id="ARBA00022741"/>
    </source>
</evidence>
<reference evidence="13 14" key="1">
    <citation type="submission" date="2023-03" db="EMBL/GenBank/DDBJ databases">
        <title>Whole genome sequencing of Methanotrichaceae archaeon M04Ac.</title>
        <authorList>
            <person name="Khomyakova M.A."/>
            <person name="Merkel A.Y."/>
            <person name="Slobodkin A.I."/>
        </authorList>
    </citation>
    <scope>NUCLEOTIDE SEQUENCE [LARGE SCALE GENOMIC DNA]</scope>
    <source>
        <strain evidence="13 14">M04Ac</strain>
    </source>
</reference>
<dbReference type="Gene3D" id="3.40.50.620">
    <property type="entry name" value="HUPs"/>
    <property type="match status" value="1"/>
</dbReference>
<comment type="function">
    <text evidence="10">Catalyzes the attachment of glutamate to tRNA(Glu) in a two-step reaction: glutamate is first activated by ATP to form Glu-AMP and then transferred to the acceptor end of tRNA(Glu).</text>
</comment>
<keyword evidence="3 10" id="KW-0963">Cytoplasm</keyword>
<evidence type="ECO:0000256" key="9">
    <source>
        <dbReference type="ARBA" id="ARBA00048351"/>
    </source>
</evidence>
<comment type="caution">
    <text evidence="13">The sequence shown here is derived from an EMBL/GenBank/DDBJ whole genome shotgun (WGS) entry which is preliminary data.</text>
</comment>
<organism evidence="13 14">
    <name type="scientific">Candidatus Methanocrinis alkalitolerans</name>
    <dbReference type="NCBI Taxonomy" id="3033395"/>
    <lineage>
        <taxon>Archaea</taxon>
        <taxon>Methanobacteriati</taxon>
        <taxon>Methanobacteriota</taxon>
        <taxon>Stenosarchaea group</taxon>
        <taxon>Methanomicrobia</taxon>
        <taxon>Methanotrichales</taxon>
        <taxon>Methanotrichaceae</taxon>
        <taxon>Methanocrinis</taxon>
    </lineage>
</organism>
<dbReference type="InterPro" id="IPR020058">
    <property type="entry name" value="Glu/Gln-tRNA-synth_Ib_cat-dom"/>
</dbReference>
<feature type="domain" description="Glutamyl/glutaminyl-tRNA synthetase class Ib catalytic" evidence="11">
    <location>
        <begin position="101"/>
        <end position="404"/>
    </location>
</feature>
<dbReference type="Gene3D" id="2.40.240.10">
    <property type="entry name" value="Ribosomal Protein L25, Chain P"/>
    <property type="match status" value="1"/>
</dbReference>
<dbReference type="InterPro" id="IPR000924">
    <property type="entry name" value="Glu/Gln-tRNA-synth"/>
</dbReference>
<name>A0ABT5XCH7_9EURY</name>
<keyword evidence="8 10" id="KW-0030">Aminoacyl-tRNA synthetase</keyword>
<evidence type="ECO:0000313" key="13">
    <source>
        <dbReference type="EMBL" id="MDF0592418.1"/>
    </source>
</evidence>
<dbReference type="HAMAP" id="MF_02076">
    <property type="entry name" value="Glu_tRNA_synth_type2"/>
    <property type="match status" value="1"/>
</dbReference>
<keyword evidence="14" id="KW-1185">Reference proteome</keyword>
<dbReference type="RefSeq" id="WP_316968129.1">
    <property type="nucleotide sequence ID" value="NZ_JARFPL010000005.1"/>
</dbReference>
<feature type="short sequence motif" description="'HIGH' region" evidence="10">
    <location>
        <begin position="107"/>
        <end position="117"/>
    </location>
</feature>
<dbReference type="PANTHER" id="PTHR43097">
    <property type="entry name" value="GLUTAMINE-TRNA LIGASE"/>
    <property type="match status" value="1"/>
</dbReference>
<evidence type="ECO:0000256" key="1">
    <source>
        <dbReference type="ARBA" id="ARBA00004496"/>
    </source>
</evidence>
<keyword evidence="6 10" id="KW-0067">ATP-binding</keyword>
<evidence type="ECO:0000256" key="2">
    <source>
        <dbReference type="ARBA" id="ARBA00008927"/>
    </source>
</evidence>
<dbReference type="EC" id="6.1.1.17" evidence="10"/>
<protein>
    <recommendedName>
        <fullName evidence="10">Glutamate--tRNA ligase</fullName>
        <ecNumber evidence="10">6.1.1.17</ecNumber>
    </recommendedName>
    <alternativeName>
        <fullName evidence="10">Glutamyl-tRNA synthetase</fullName>
        <shortName evidence="10">GluRS</shortName>
    </alternativeName>
</protein>
<accession>A0ABT5XCH7</accession>